<keyword evidence="1" id="KW-0812">Transmembrane</keyword>
<keyword evidence="1" id="KW-0472">Membrane</keyword>
<proteinExistence type="predicted"/>
<evidence type="ECO:0000313" key="2">
    <source>
        <dbReference type="EMBL" id="CAB4672501.1"/>
    </source>
</evidence>
<dbReference type="AlphaFoldDB" id="A0A6J6ME65"/>
<sequence>MRGQWQESRALCAALGLYLASVCGHLLAGGSGSLARALLLLLPTFGLCHLASDREWRGIRLVVALLIIQALGHALMGGGASSDPMMLLAHVSATSFGYFLVAHSERALAALEHLVRYLFAPGIARQIALPEEQISIHFFSFVSIFTQWGRKHIQGRAPPMVARFN</sequence>
<organism evidence="2">
    <name type="scientific">freshwater metagenome</name>
    <dbReference type="NCBI Taxonomy" id="449393"/>
    <lineage>
        <taxon>unclassified sequences</taxon>
        <taxon>metagenomes</taxon>
        <taxon>ecological metagenomes</taxon>
    </lineage>
</organism>
<accession>A0A6J6ME65</accession>
<reference evidence="2" key="1">
    <citation type="submission" date="2020-05" db="EMBL/GenBank/DDBJ databases">
        <authorList>
            <person name="Chiriac C."/>
            <person name="Salcher M."/>
            <person name="Ghai R."/>
            <person name="Kavagutti S V."/>
        </authorList>
    </citation>
    <scope>NUCLEOTIDE SEQUENCE</scope>
</reference>
<name>A0A6J6ME65_9ZZZZ</name>
<protein>
    <submittedName>
        <fullName evidence="2">Unannotated protein</fullName>
    </submittedName>
</protein>
<gene>
    <name evidence="2" type="ORF">UFOPK2342_00539</name>
</gene>
<keyword evidence="1" id="KW-1133">Transmembrane helix</keyword>
<feature type="transmembrane region" description="Helical" evidence="1">
    <location>
        <begin position="59"/>
        <end position="78"/>
    </location>
</feature>
<evidence type="ECO:0000256" key="1">
    <source>
        <dbReference type="SAM" id="Phobius"/>
    </source>
</evidence>
<feature type="transmembrane region" description="Helical" evidence="1">
    <location>
        <begin position="34"/>
        <end position="52"/>
    </location>
</feature>
<dbReference type="EMBL" id="CAEZXB010000006">
    <property type="protein sequence ID" value="CAB4672501.1"/>
    <property type="molecule type" value="Genomic_DNA"/>
</dbReference>